<organism evidence="2 3">
    <name type="scientific">Plebeiibacterium sediminum</name>
    <dbReference type="NCBI Taxonomy" id="2992112"/>
    <lineage>
        <taxon>Bacteria</taxon>
        <taxon>Pseudomonadati</taxon>
        <taxon>Bacteroidota</taxon>
        <taxon>Bacteroidia</taxon>
        <taxon>Marinilabiliales</taxon>
        <taxon>Marinilabiliaceae</taxon>
        <taxon>Plebeiibacterium</taxon>
    </lineage>
</organism>
<dbReference type="InterPro" id="IPR039442">
    <property type="entry name" value="Mrr-like_dom"/>
</dbReference>
<sequence length="148" mass="17595">MNLNYLYTPIQTNVDPPIDTKEQELPLEKLAWEDFEKLCLAVVQIDFTINDCEIYGIKGQAQEGIDIYARQTNGRYSSYQCKRYQEFELNDINKAVEYFKSKTFFDRSDKLYLCTSCEWNKTQVQDRFEELKTELGKENITLVKWDKI</sequence>
<protein>
    <recommendedName>
        <fullName evidence="1">Mrr-like domain-containing protein</fullName>
    </recommendedName>
</protein>
<dbReference type="AlphaFoldDB" id="A0AAE3M9H4"/>
<dbReference type="Proteomes" id="UP001209229">
    <property type="component" value="Unassembled WGS sequence"/>
</dbReference>
<evidence type="ECO:0000259" key="1">
    <source>
        <dbReference type="Pfam" id="PF13156"/>
    </source>
</evidence>
<dbReference type="EMBL" id="JAPDPJ010000145">
    <property type="protein sequence ID" value="MCW3789634.1"/>
    <property type="molecule type" value="Genomic_DNA"/>
</dbReference>
<accession>A0AAE3M9H4</accession>
<evidence type="ECO:0000313" key="2">
    <source>
        <dbReference type="EMBL" id="MCW3789634.1"/>
    </source>
</evidence>
<gene>
    <name evidence="2" type="ORF">OM075_24455</name>
</gene>
<feature type="domain" description="Mrr-like" evidence="1">
    <location>
        <begin position="59"/>
        <end position="123"/>
    </location>
</feature>
<comment type="caution">
    <text evidence="2">The sequence shown here is derived from an EMBL/GenBank/DDBJ whole genome shotgun (WGS) entry which is preliminary data.</text>
</comment>
<dbReference type="Pfam" id="PF13156">
    <property type="entry name" value="Mrr_cat_2"/>
    <property type="match status" value="1"/>
</dbReference>
<evidence type="ECO:0000313" key="3">
    <source>
        <dbReference type="Proteomes" id="UP001209229"/>
    </source>
</evidence>
<reference evidence="2" key="1">
    <citation type="submission" date="2022-10" db="EMBL/GenBank/DDBJ databases">
        <authorList>
            <person name="Yu W.X."/>
        </authorList>
    </citation>
    <scope>NUCLEOTIDE SEQUENCE</scope>
    <source>
        <strain evidence="2">AAT</strain>
    </source>
</reference>
<dbReference type="RefSeq" id="WP_301193182.1">
    <property type="nucleotide sequence ID" value="NZ_JAPDPJ010000145.1"/>
</dbReference>
<name>A0AAE3M9H4_9BACT</name>
<proteinExistence type="predicted"/>
<keyword evidence="3" id="KW-1185">Reference proteome</keyword>